<dbReference type="EMBL" id="JABJWZ010000164">
    <property type="protein sequence ID" value="MBB1255061.1"/>
    <property type="molecule type" value="Genomic_DNA"/>
</dbReference>
<dbReference type="PRINTS" id="PR00723">
    <property type="entry name" value="SUBTILISIN"/>
</dbReference>
<comment type="similarity">
    <text evidence="1 6 7">Belongs to the peptidase S8 family.</text>
</comment>
<evidence type="ECO:0000313" key="15">
    <source>
        <dbReference type="Proteomes" id="UP000517765"/>
    </source>
</evidence>
<protein>
    <submittedName>
        <fullName evidence="13">S8 family serine peptidase</fullName>
    </submittedName>
</protein>
<feature type="region of interest" description="Disordered" evidence="8">
    <location>
        <begin position="263"/>
        <end position="293"/>
    </location>
</feature>
<sequence length="1100" mass="115471">MTSPGGKLTSKSRIGAACVSAVAVATAVTLTVGMAAPESAGAGWKAGATPVELPSNAEKAAKVQSVTLITGDRVLVGPRGKIAGYIRAEGRENIPVQTRRIGKRTYVIPADAQRYIAAGKVDIALFDVTELKRKQYRAVAGTGVPFIVTYKGKSPAAKNRLRAAADPEVRASLDAVNGEAVTVAEDDASAAWKALTGGSGVETVSLDRVRKVALDKSVARVGAPKVWQAGYEGDGVRIAVLDTGIDTSHPDLGAGKVVAARDFSGSGSTRDRQGHGTHVASTAAGSGAKSKGRFKGVAPKAQLINAKVLDDSGFGMDSGIIEGMEWAVARGAKVVNLSLGGYDLPGIDPMEEAVNRLSAKSGALFVIAAGNEGPGKGTISSPGSADAALTVGAVDRRDKIADFSSIGLRTGDGHLKPDMTAPGVDIGAAAAKGSEIEREGTRVADGYVAISGTSMATPHVAGAAALLAQQNPDWSGERIKAALTSSTKLSAGFSAVQQGSGRLDVARATRQTVIAETPSVSFGTTRWPHHDDKPVNRDLTYRNLGTKDVTLNLATETHGPTGKAAPKAMFSLGARQVTVPAGGTASVPLTADTTHGGKRDGAYSMFVTATGGGQTVRTAAAVNREPESYDLTVRPIGRDGKPAKEWMAVITSEEEWIFLDSETGVNKMRLPKGRYTVETAMPIGKDGSKGYDWLVSPVVNLTKKTAITHDSRKTKPINMTVPDKKAKPAMIAVGYDIESKSFYNGSSFGVDAGLRTAQVGKTPAGYTMTATAQSLHTRGDNEYHVAHSRKGSLYNGLKLDTKKSQLAKITTRMGSSVGKRHGYLFTAPTTTSSATGIGRKLPKTVTVHVRADKKTAWSQSFVQVRKDEGEAYYDSDERVYTAGKSYTNTFNTGVYGPLLKKYDGLWRDGNLLYGATNPLADGAGHYGGSEYKSGKTTLYRNGKVYKVEKDVLDFVEFKLPKGKADYRLVTTVTRSGVATVSTKVTSSISFTSARTKSDTKLAASAVRYAPKLGLDSRAKAGKTLSVPVKVQGSAAGKNLKSLKVEVSVNGGKSWKKLTVSKGKVKVKNPKAGKSVSFRAKIVDKKGNATTQTIIDAYRTK</sequence>
<dbReference type="InterPro" id="IPR050131">
    <property type="entry name" value="Peptidase_S8_subtilisin-like"/>
</dbReference>
<feature type="compositionally biased region" description="Low complexity" evidence="8">
    <location>
        <begin position="280"/>
        <end position="289"/>
    </location>
</feature>
<gene>
    <name evidence="13" type="ORF">FNX44_014360</name>
    <name evidence="11" type="ORF">H3146_17140</name>
    <name evidence="12" type="ORF">H3147_25355</name>
</gene>
<dbReference type="GO" id="GO:0004252">
    <property type="term" value="F:serine-type endopeptidase activity"/>
    <property type="evidence" value="ECO:0007669"/>
    <property type="project" value="UniProtKB-UniRule"/>
</dbReference>
<dbReference type="SUPFAM" id="SSF52743">
    <property type="entry name" value="Subtilisin-like"/>
    <property type="match status" value="1"/>
</dbReference>
<evidence type="ECO:0000256" key="4">
    <source>
        <dbReference type="ARBA" id="ARBA00022825"/>
    </source>
</evidence>
<evidence type="ECO:0000313" key="13">
    <source>
        <dbReference type="EMBL" id="MQS03032.1"/>
    </source>
</evidence>
<proteinExistence type="inferred from homology"/>
<accession>A0A5P0YUA6</accession>
<dbReference type="InterPro" id="IPR023827">
    <property type="entry name" value="Peptidase_S8_Asp-AS"/>
</dbReference>
<dbReference type="EMBL" id="JABJXA010000258">
    <property type="protein sequence ID" value="MBB1262107.1"/>
    <property type="molecule type" value="Genomic_DNA"/>
</dbReference>
<evidence type="ECO:0000256" key="1">
    <source>
        <dbReference type="ARBA" id="ARBA00011073"/>
    </source>
</evidence>
<dbReference type="PANTHER" id="PTHR43806:SF11">
    <property type="entry name" value="CEREVISIN-RELATED"/>
    <property type="match status" value="1"/>
</dbReference>
<reference evidence="15 16" key="2">
    <citation type="submission" date="2020-05" db="EMBL/GenBank/DDBJ databases">
        <title>Classification of alakaliphilic streptomycetes isolated from an alkaline soil next to Lonar Crater, India and a proposal for the recognition of Streptomyces alkaliterrae sp. nov.</title>
        <authorList>
            <person name="Golinska P."/>
        </authorList>
    </citation>
    <scope>NUCLEOTIDE SEQUENCE [LARGE SCALE GENOMIC DNA]</scope>
    <source>
        <strain evidence="16">OF3</strain>
        <strain evidence="15">OF8</strain>
    </source>
</reference>
<evidence type="ECO:0000256" key="2">
    <source>
        <dbReference type="ARBA" id="ARBA00022670"/>
    </source>
</evidence>
<dbReference type="InterPro" id="IPR015500">
    <property type="entry name" value="Peptidase_S8_subtilisin-rel"/>
</dbReference>
<dbReference type="PROSITE" id="PS51892">
    <property type="entry name" value="SUBTILASE"/>
    <property type="match status" value="1"/>
</dbReference>
<evidence type="ECO:0000256" key="5">
    <source>
        <dbReference type="PIRSR" id="PIRSR615500-1"/>
    </source>
</evidence>
<reference evidence="13 14" key="1">
    <citation type="submission" date="2019-10" db="EMBL/GenBank/DDBJ databases">
        <title>Streptomyces sp. nov., a novel actinobacterium isolated from alkaline environment.</title>
        <authorList>
            <person name="Golinska P."/>
        </authorList>
    </citation>
    <scope>NUCLEOTIDE SEQUENCE [LARGE SCALE GENOMIC DNA]</scope>
    <source>
        <strain evidence="13 14">OF1</strain>
    </source>
</reference>
<dbReference type="PIRSF" id="PIRSF037854">
    <property type="entry name" value="Dihydropyridine_esterase"/>
    <property type="match status" value="1"/>
</dbReference>
<dbReference type="PROSITE" id="PS00138">
    <property type="entry name" value="SUBTILASE_SER"/>
    <property type="match status" value="1"/>
</dbReference>
<evidence type="ECO:0000256" key="7">
    <source>
        <dbReference type="RuleBase" id="RU003355"/>
    </source>
</evidence>
<dbReference type="Gene3D" id="3.40.50.200">
    <property type="entry name" value="Peptidase S8/S53 domain"/>
    <property type="match status" value="1"/>
</dbReference>
<evidence type="ECO:0000256" key="8">
    <source>
        <dbReference type="SAM" id="MobiDB-lite"/>
    </source>
</evidence>
<organism evidence="13 14">
    <name type="scientific">Streptomyces alkaliterrae</name>
    <dbReference type="NCBI Taxonomy" id="2213162"/>
    <lineage>
        <taxon>Bacteria</taxon>
        <taxon>Bacillati</taxon>
        <taxon>Actinomycetota</taxon>
        <taxon>Actinomycetes</taxon>
        <taxon>Kitasatosporales</taxon>
        <taxon>Streptomycetaceae</taxon>
        <taxon>Streptomyces</taxon>
    </lineage>
</organism>
<feature type="active site" description="Charge relay system" evidence="5 6">
    <location>
        <position position="454"/>
    </location>
</feature>
<feature type="active site" description="Charge relay system" evidence="5 6">
    <location>
        <position position="275"/>
    </location>
</feature>
<evidence type="ECO:0000259" key="10">
    <source>
        <dbReference type="Pfam" id="PF00082"/>
    </source>
</evidence>
<keyword evidence="14" id="KW-1185">Reference proteome</keyword>
<dbReference type="AlphaFoldDB" id="A0A5P0YUA6"/>
<dbReference type="Proteomes" id="UP000525686">
    <property type="component" value="Unassembled WGS sequence"/>
</dbReference>
<feature type="domain" description="Peptidase S8/S53" evidence="10">
    <location>
        <begin position="233"/>
        <end position="489"/>
    </location>
</feature>
<dbReference type="OrthoDB" id="9798386at2"/>
<dbReference type="GO" id="GO:0006508">
    <property type="term" value="P:proteolysis"/>
    <property type="evidence" value="ECO:0007669"/>
    <property type="project" value="UniProtKB-KW"/>
</dbReference>
<dbReference type="PANTHER" id="PTHR43806">
    <property type="entry name" value="PEPTIDASE S8"/>
    <property type="match status" value="1"/>
</dbReference>
<feature type="signal peptide" evidence="9">
    <location>
        <begin position="1"/>
        <end position="27"/>
    </location>
</feature>
<dbReference type="PROSITE" id="PS00137">
    <property type="entry name" value="SUBTILASE_HIS"/>
    <property type="match status" value="1"/>
</dbReference>
<dbReference type="Pfam" id="PF00082">
    <property type="entry name" value="Peptidase_S8"/>
    <property type="match status" value="1"/>
</dbReference>
<reference evidence="11" key="3">
    <citation type="journal article" name="Syst. Appl. Microbiol.">
        <title>Streptomyces alkaliterrae sp. nov., isolated from an alkaline soil, and emended descriptions of Streptomyces alkaliphilus, Streptomyces calidiresistens and Streptomyces durbertensis.</title>
        <authorList>
            <person name="Swiecimska M."/>
            <person name="Golinska P."/>
            <person name="Nouioui I."/>
            <person name="Wypij M."/>
            <person name="Rai M."/>
            <person name="Sangal V."/>
            <person name="Goodfellow M."/>
        </authorList>
    </citation>
    <scope>NUCLEOTIDE SEQUENCE</scope>
    <source>
        <strain evidence="11">OF3</strain>
        <strain evidence="12">OF8</strain>
    </source>
</reference>
<dbReference type="InterPro" id="IPR017297">
    <property type="entry name" value="Peptidase_S8A_DPH-A"/>
</dbReference>
<keyword evidence="3 6" id="KW-0378">Hydrolase</keyword>
<dbReference type="InterPro" id="IPR000209">
    <property type="entry name" value="Peptidase_S8/S53_dom"/>
</dbReference>
<dbReference type="InterPro" id="IPR023828">
    <property type="entry name" value="Peptidase_S8_Ser-AS"/>
</dbReference>
<dbReference type="EMBL" id="VJYK02000133">
    <property type="protein sequence ID" value="MQS03032.1"/>
    <property type="molecule type" value="Genomic_DNA"/>
</dbReference>
<keyword evidence="4 6" id="KW-0720">Serine protease</keyword>
<name>A0A5P0YUA6_9ACTN</name>
<evidence type="ECO:0000256" key="9">
    <source>
        <dbReference type="SAM" id="SignalP"/>
    </source>
</evidence>
<dbReference type="Proteomes" id="UP000517765">
    <property type="component" value="Unassembled WGS sequence"/>
</dbReference>
<dbReference type="InterPro" id="IPR036852">
    <property type="entry name" value="Peptidase_S8/S53_dom_sf"/>
</dbReference>
<evidence type="ECO:0000313" key="11">
    <source>
        <dbReference type="EMBL" id="MBB1255061.1"/>
    </source>
</evidence>
<keyword evidence="2 6" id="KW-0645">Protease</keyword>
<comment type="caution">
    <text evidence="13">The sequence shown here is derived from an EMBL/GenBank/DDBJ whole genome shotgun (WGS) entry which is preliminary data.</text>
</comment>
<dbReference type="Proteomes" id="UP000320857">
    <property type="component" value="Unassembled WGS sequence"/>
</dbReference>
<feature type="chain" id="PRO_5044097669" evidence="9">
    <location>
        <begin position="28"/>
        <end position="1100"/>
    </location>
</feature>
<evidence type="ECO:0000313" key="16">
    <source>
        <dbReference type="Proteomes" id="UP000525686"/>
    </source>
</evidence>
<keyword evidence="9" id="KW-0732">Signal</keyword>
<evidence type="ECO:0000256" key="6">
    <source>
        <dbReference type="PROSITE-ProRule" id="PRU01240"/>
    </source>
</evidence>
<evidence type="ECO:0000313" key="14">
    <source>
        <dbReference type="Proteomes" id="UP000320857"/>
    </source>
</evidence>
<feature type="active site" description="Charge relay system" evidence="5 6">
    <location>
        <position position="242"/>
    </location>
</feature>
<evidence type="ECO:0000256" key="3">
    <source>
        <dbReference type="ARBA" id="ARBA00022801"/>
    </source>
</evidence>
<dbReference type="InterPro" id="IPR022398">
    <property type="entry name" value="Peptidase_S8_His-AS"/>
</dbReference>
<evidence type="ECO:0000313" key="12">
    <source>
        <dbReference type="EMBL" id="MBB1262107.1"/>
    </source>
</evidence>
<dbReference type="PROSITE" id="PS00136">
    <property type="entry name" value="SUBTILASE_ASP"/>
    <property type="match status" value="1"/>
</dbReference>